<sequence length="404" mass="46755">MPQARPVETFGVRANFHVHSKTELWFRKFEHDRFDSLPEWYRWFILDKYIEEPHRPNYRKFRALQDVYNAWQDERQSPGSILVWAGDYINNEFRVIRRNRRVWGWYTNNSPKNKYKNAWLEIEQRWLRWKARRPDRARQEKEAVRAPRMIANPVGQKLGAWDDKEMENFEKEYESDEGFVVKDGEVEYDDETGTLSSVDRDEGIREGTRDEMESELGEEIAVAQQASGPLEIDTEDDSLPSLSQLRKQPWHSKNVTPSEIQLPSNKSADSGSSTEEETPIATRPRRRLMKRTELSPPTSSSTSAGNIQPDAMILSFARDASPSLIDTPARQDRQDPITPNAEPTIILRSEEGSSTADSDDEPLVPASLLKKRIREVVQDMETQDNQTPQEVHSPSKQSKKGRLA</sequence>
<reference evidence="2 3" key="1">
    <citation type="submission" date="2016-03" db="EMBL/GenBank/DDBJ databases">
        <authorList>
            <person name="Ploux O."/>
        </authorList>
    </citation>
    <scope>NUCLEOTIDE SEQUENCE [LARGE SCALE GENOMIC DNA]</scope>
    <source>
        <strain evidence="2 3">UAMH 11012</strain>
    </source>
</reference>
<dbReference type="EMBL" id="FJOG01000019">
    <property type="protein sequence ID" value="CZR61969.1"/>
    <property type="molecule type" value="Genomic_DNA"/>
</dbReference>
<dbReference type="Proteomes" id="UP000184330">
    <property type="component" value="Unassembled WGS sequence"/>
</dbReference>
<evidence type="ECO:0000313" key="2">
    <source>
        <dbReference type="EMBL" id="CZR61969.1"/>
    </source>
</evidence>
<dbReference type="AlphaFoldDB" id="A0A1L7XAC3"/>
<feature type="compositionally biased region" description="Polar residues" evidence="1">
    <location>
        <begin position="240"/>
        <end position="273"/>
    </location>
</feature>
<protein>
    <submittedName>
        <fullName evidence="2">Uncharacterized protein</fullName>
    </submittedName>
</protein>
<evidence type="ECO:0000313" key="3">
    <source>
        <dbReference type="Proteomes" id="UP000184330"/>
    </source>
</evidence>
<feature type="compositionally biased region" description="Basic and acidic residues" evidence="1">
    <location>
        <begin position="198"/>
        <end position="211"/>
    </location>
</feature>
<feature type="region of interest" description="Disordered" evidence="1">
    <location>
        <begin position="188"/>
        <end position="404"/>
    </location>
</feature>
<feature type="compositionally biased region" description="Polar residues" evidence="1">
    <location>
        <begin position="383"/>
        <end position="396"/>
    </location>
</feature>
<organism evidence="2 3">
    <name type="scientific">Phialocephala subalpina</name>
    <dbReference type="NCBI Taxonomy" id="576137"/>
    <lineage>
        <taxon>Eukaryota</taxon>
        <taxon>Fungi</taxon>
        <taxon>Dikarya</taxon>
        <taxon>Ascomycota</taxon>
        <taxon>Pezizomycotina</taxon>
        <taxon>Leotiomycetes</taxon>
        <taxon>Helotiales</taxon>
        <taxon>Mollisiaceae</taxon>
        <taxon>Phialocephala</taxon>
        <taxon>Phialocephala fortinii species complex</taxon>
    </lineage>
</organism>
<proteinExistence type="predicted"/>
<keyword evidence="3" id="KW-1185">Reference proteome</keyword>
<name>A0A1L7XAC3_9HELO</name>
<evidence type="ECO:0000256" key="1">
    <source>
        <dbReference type="SAM" id="MobiDB-lite"/>
    </source>
</evidence>
<accession>A0A1L7XAC3</accession>
<gene>
    <name evidence="2" type="ORF">PAC_11866</name>
</gene>
<dbReference type="OrthoDB" id="4770086at2759"/>